<dbReference type="SUPFAM" id="SSF52047">
    <property type="entry name" value="RNI-like"/>
    <property type="match status" value="1"/>
</dbReference>
<dbReference type="PANTHER" id="PTHR13382:SF22">
    <property type="entry name" value="F-BOX PROTEIN SKIP14"/>
    <property type="match status" value="1"/>
</dbReference>
<dbReference type="PANTHER" id="PTHR13382">
    <property type="entry name" value="MITOCHONDRIAL ATP SYNTHASE COUPLING FACTOR B"/>
    <property type="match status" value="1"/>
</dbReference>
<dbReference type="SMART" id="SM00256">
    <property type="entry name" value="FBOX"/>
    <property type="match status" value="1"/>
</dbReference>
<dbReference type="InterPro" id="IPR032675">
    <property type="entry name" value="LRR_dom_sf"/>
</dbReference>
<dbReference type="AlphaFoldDB" id="A0ABD3DQ79"/>
<keyword evidence="3" id="KW-1185">Reference proteome</keyword>
<dbReference type="Gene3D" id="3.80.10.10">
    <property type="entry name" value="Ribonuclease Inhibitor"/>
    <property type="match status" value="1"/>
</dbReference>
<evidence type="ECO:0000259" key="1">
    <source>
        <dbReference type="PROSITE" id="PS50181"/>
    </source>
</evidence>
<dbReference type="Pfam" id="PF12937">
    <property type="entry name" value="F-box-like"/>
    <property type="match status" value="1"/>
</dbReference>
<dbReference type="InterPro" id="IPR001810">
    <property type="entry name" value="F-box_dom"/>
</dbReference>
<dbReference type="SUPFAM" id="SSF81383">
    <property type="entry name" value="F-box domain"/>
    <property type="match status" value="1"/>
</dbReference>
<protein>
    <recommendedName>
        <fullName evidence="1">F-box domain-containing protein</fullName>
    </recommendedName>
</protein>
<gene>
    <name evidence="2" type="ORF">CASFOL_009638</name>
</gene>
<dbReference type="InterPro" id="IPR050648">
    <property type="entry name" value="F-box_LRR-repeat"/>
</dbReference>
<dbReference type="InterPro" id="IPR036047">
    <property type="entry name" value="F-box-like_dom_sf"/>
</dbReference>
<comment type="caution">
    <text evidence="2">The sequence shown here is derived from an EMBL/GenBank/DDBJ whole genome shotgun (WGS) entry which is preliminary data.</text>
</comment>
<accession>A0ABD3DQ79</accession>
<feature type="domain" description="F-box" evidence="1">
    <location>
        <begin position="199"/>
        <end position="246"/>
    </location>
</feature>
<dbReference type="PROSITE" id="PS50181">
    <property type="entry name" value="FBOX"/>
    <property type="match status" value="1"/>
</dbReference>
<proteinExistence type="predicted"/>
<evidence type="ECO:0000313" key="3">
    <source>
        <dbReference type="Proteomes" id="UP001632038"/>
    </source>
</evidence>
<dbReference type="Gene3D" id="1.20.1280.50">
    <property type="match status" value="1"/>
</dbReference>
<organism evidence="2 3">
    <name type="scientific">Castilleja foliolosa</name>
    <dbReference type="NCBI Taxonomy" id="1961234"/>
    <lineage>
        <taxon>Eukaryota</taxon>
        <taxon>Viridiplantae</taxon>
        <taxon>Streptophyta</taxon>
        <taxon>Embryophyta</taxon>
        <taxon>Tracheophyta</taxon>
        <taxon>Spermatophyta</taxon>
        <taxon>Magnoliopsida</taxon>
        <taxon>eudicotyledons</taxon>
        <taxon>Gunneridae</taxon>
        <taxon>Pentapetalae</taxon>
        <taxon>asterids</taxon>
        <taxon>lamiids</taxon>
        <taxon>Lamiales</taxon>
        <taxon>Orobanchaceae</taxon>
        <taxon>Pedicularideae</taxon>
        <taxon>Castillejinae</taxon>
        <taxon>Castilleja</taxon>
    </lineage>
</organism>
<name>A0ABD3DQ79_9LAMI</name>
<reference evidence="3" key="1">
    <citation type="journal article" date="2024" name="IScience">
        <title>Strigolactones Initiate the Formation of Haustorium-like Structures in Castilleja.</title>
        <authorList>
            <person name="Buerger M."/>
            <person name="Peterson D."/>
            <person name="Chory J."/>
        </authorList>
    </citation>
    <scope>NUCLEOTIDE SEQUENCE [LARGE SCALE GENOMIC DNA]</scope>
</reference>
<dbReference type="Proteomes" id="UP001632038">
    <property type="component" value="Unassembled WGS sequence"/>
</dbReference>
<sequence length="458" mass="51915">MALNYSHRPVTPVFPPHTSEDNLWSPIRMVNGYLAESVPEKNAEGYTRPWHVNRGEIDEWSLNFRYDEVDHRCCSSESNSKDIVDLLPSDPFGMDMETTFTAISGWLEDLEFGYGGCSRSNDTGTSISHENYGLFEEWNLIWNNALAFQPFHSNNRFKCEKTDEKFNAASDKGGIIGCSDAQLNAAKSELQFGENGDGGVKSDRIPDEALVSILSCLGIKDLLSVERVCKSLCLTIRNEPWLWRNIYIDQPLSERITDDALLQLASRADGKLQCLSLVECPKVTDDGIRRVLEMNLHLTKLFVPGCTRLTVEGVLNIIKTHNSNKGFPGIQHLRIGRLFGVTREHFEELKILLGHNGLRTENHQKPHFYHRGNFYLPFDDDRALDIEMCPRCEKFRLVYDCPAEACQVKGSSAQVCRACTFCVARCAQCGRCISDNEYEETFCLDFLCSDCFKQVLKC</sequence>
<dbReference type="EMBL" id="JAVIJP010000013">
    <property type="protein sequence ID" value="KAL3644458.1"/>
    <property type="molecule type" value="Genomic_DNA"/>
</dbReference>
<evidence type="ECO:0000313" key="2">
    <source>
        <dbReference type="EMBL" id="KAL3644458.1"/>
    </source>
</evidence>